<dbReference type="AlphaFoldDB" id="A0A0B7C227"/>
<accession>A0A0B7C227</accession>
<proteinExistence type="predicted"/>
<evidence type="ECO:0000313" key="1">
    <source>
        <dbReference type="EMBL" id="CEK98701.1"/>
    </source>
</evidence>
<protein>
    <submittedName>
        <fullName evidence="1">Uncharacterized protein</fullName>
    </submittedName>
</protein>
<reference evidence="1" key="1">
    <citation type="submission" date="2014-12" db="EMBL/GenBank/DDBJ databases">
        <title>Insight into the proteome of Arion vulgaris.</title>
        <authorList>
            <person name="Aradska J."/>
            <person name="Bulat T."/>
            <person name="Smidak R."/>
            <person name="Sarate P."/>
            <person name="Gangsoo J."/>
            <person name="Sialana F."/>
            <person name="Bilban M."/>
            <person name="Lubec G."/>
        </authorList>
    </citation>
    <scope>NUCLEOTIDE SEQUENCE</scope>
    <source>
        <tissue evidence="1">Skin</tissue>
    </source>
</reference>
<name>A0A0B7C227_9EUPU</name>
<organism evidence="1">
    <name type="scientific">Arion vulgaris</name>
    <dbReference type="NCBI Taxonomy" id="1028688"/>
    <lineage>
        <taxon>Eukaryota</taxon>
        <taxon>Metazoa</taxon>
        <taxon>Spiralia</taxon>
        <taxon>Lophotrochozoa</taxon>
        <taxon>Mollusca</taxon>
        <taxon>Gastropoda</taxon>
        <taxon>Heterobranchia</taxon>
        <taxon>Euthyneura</taxon>
        <taxon>Panpulmonata</taxon>
        <taxon>Eupulmonata</taxon>
        <taxon>Stylommatophora</taxon>
        <taxon>Helicina</taxon>
        <taxon>Arionoidea</taxon>
        <taxon>Arionidae</taxon>
        <taxon>Arion</taxon>
    </lineage>
</organism>
<dbReference type="EMBL" id="HACG01051830">
    <property type="protein sequence ID" value="CEK98701.1"/>
    <property type="molecule type" value="Transcribed_RNA"/>
</dbReference>
<sequence length="58" mass="6806">MISETEDISLTNVFLNVSLMNTNDKNHDHSHYIHKVSLLYVLFCVSSSDQMYQTLHYK</sequence>
<feature type="non-terminal residue" evidence="1">
    <location>
        <position position="58"/>
    </location>
</feature>
<gene>
    <name evidence="1" type="primary">ORF219379</name>
</gene>